<dbReference type="InterPro" id="IPR051678">
    <property type="entry name" value="AGP_Transferase"/>
</dbReference>
<dbReference type="AlphaFoldDB" id="A0AAW7IIG6"/>
<dbReference type="EC" id="2.7.1.-" evidence="2"/>
<dbReference type="GO" id="GO:0016740">
    <property type="term" value="F:transferase activity"/>
    <property type="evidence" value="ECO:0007669"/>
    <property type="project" value="UniProtKB-KW"/>
</dbReference>
<gene>
    <name evidence="2" type="ORF">QUF89_18725</name>
</gene>
<organism evidence="2 3">
    <name type="scientific">Peribacillus simplex</name>
    <dbReference type="NCBI Taxonomy" id="1478"/>
    <lineage>
        <taxon>Bacteria</taxon>
        <taxon>Bacillati</taxon>
        <taxon>Bacillota</taxon>
        <taxon>Bacilli</taxon>
        <taxon>Bacillales</taxon>
        <taxon>Bacillaceae</taxon>
        <taxon>Peribacillus</taxon>
    </lineage>
</organism>
<evidence type="ECO:0000313" key="2">
    <source>
        <dbReference type="EMBL" id="MDM5454169.1"/>
    </source>
</evidence>
<dbReference type="EMBL" id="JAUCEY010000008">
    <property type="protein sequence ID" value="MDM5454169.1"/>
    <property type="molecule type" value="Genomic_DNA"/>
</dbReference>
<reference evidence="2" key="1">
    <citation type="submission" date="2023-06" db="EMBL/GenBank/DDBJ databases">
        <title>Comparative genomics of Bacillaceae isolates and their secondary metabolite potential.</title>
        <authorList>
            <person name="Song L."/>
            <person name="Nielsen L.J."/>
            <person name="Mohite O."/>
            <person name="Xu X."/>
            <person name="Weber T."/>
            <person name="Kovacs A.T."/>
        </authorList>
    </citation>
    <scope>NUCLEOTIDE SEQUENCE</scope>
    <source>
        <strain evidence="2">D8_B_37</strain>
    </source>
</reference>
<dbReference type="InterPro" id="IPR002575">
    <property type="entry name" value="Aminoglycoside_PTrfase"/>
</dbReference>
<evidence type="ECO:0000259" key="1">
    <source>
        <dbReference type="Pfam" id="PF01636"/>
    </source>
</evidence>
<dbReference type="RefSeq" id="WP_289320577.1">
    <property type="nucleotide sequence ID" value="NZ_JAUCEY010000008.1"/>
</dbReference>
<accession>A0AAW7IIG6</accession>
<sequence length="306" mass="35109">MKNEYGKFEQLVQKLDPGIKLICAWELKGGISAQVTGLEMLQSTGRIIRMIVRQHGDNDLKRNPNIAADEHRLLGILKSAGLPVPKPYYIEQSCEVFSKPCLLIEFIEGKPDFTPSNLNDHILQLAINLAKIHHVDCAKLRLSFLPKLENSYGEMLDSKDGAILDETLNLSLIRDLLKSYMPLRPMNKEVILHGDYWPGNILWKEDKLVSIIDWEDSGLGDPLADLANSQLEILFHFGMDAMSDFTIQYKSMMLELNFTNLPFWQLFAALRLSDFPEWGLEKSKENSWKKRHKSFVRQAINQIRLN</sequence>
<dbReference type="SUPFAM" id="SSF56112">
    <property type="entry name" value="Protein kinase-like (PK-like)"/>
    <property type="match status" value="1"/>
</dbReference>
<comment type="caution">
    <text evidence="2">The sequence shown here is derived from an EMBL/GenBank/DDBJ whole genome shotgun (WGS) entry which is preliminary data.</text>
</comment>
<dbReference type="Pfam" id="PF01636">
    <property type="entry name" value="APH"/>
    <property type="match status" value="1"/>
</dbReference>
<dbReference type="Gene3D" id="3.90.1200.10">
    <property type="match status" value="1"/>
</dbReference>
<feature type="domain" description="Aminoglycoside phosphotransferase" evidence="1">
    <location>
        <begin position="49"/>
        <end position="230"/>
    </location>
</feature>
<evidence type="ECO:0000313" key="3">
    <source>
        <dbReference type="Proteomes" id="UP001234602"/>
    </source>
</evidence>
<keyword evidence="2" id="KW-0808">Transferase</keyword>
<proteinExistence type="predicted"/>
<name>A0AAW7IIG6_9BACI</name>
<dbReference type="PANTHER" id="PTHR21310">
    <property type="entry name" value="AMINOGLYCOSIDE PHOSPHOTRANSFERASE-RELATED-RELATED"/>
    <property type="match status" value="1"/>
</dbReference>
<protein>
    <submittedName>
        <fullName evidence="2">Aminoglycoside phosphotransferase family protein</fullName>
        <ecNumber evidence="2">2.7.1.-</ecNumber>
    </submittedName>
</protein>
<dbReference type="InterPro" id="IPR011009">
    <property type="entry name" value="Kinase-like_dom_sf"/>
</dbReference>
<dbReference type="Proteomes" id="UP001234602">
    <property type="component" value="Unassembled WGS sequence"/>
</dbReference>